<keyword evidence="2" id="KW-1185">Reference proteome</keyword>
<dbReference type="Proteomes" id="UP000198878">
    <property type="component" value="Unassembled WGS sequence"/>
</dbReference>
<sequence length="99" mass="10179">MRGHEAVMTRSAYLSAMGENGGMLALVRLRRGVVGESRRVCHLIPVPAAGAVPAQLTALCGEAIFPGDAEVLDGLRGMPCHRCLMESAPAGPGLLANAG</sequence>
<evidence type="ECO:0000313" key="1">
    <source>
        <dbReference type="EMBL" id="SEF37899.1"/>
    </source>
</evidence>
<accession>A0A1H5RHV1</accession>
<dbReference type="STRING" id="218821.SAMN05421837_11677"/>
<reference evidence="2" key="1">
    <citation type="submission" date="2016-10" db="EMBL/GenBank/DDBJ databases">
        <authorList>
            <person name="Varghese N."/>
            <person name="Submissions S."/>
        </authorList>
    </citation>
    <scope>NUCLEOTIDE SEQUENCE [LARGE SCALE GENOMIC DNA]</scope>
    <source>
        <strain evidence="2">DSM 44654</strain>
    </source>
</reference>
<proteinExistence type="predicted"/>
<evidence type="ECO:0000313" key="2">
    <source>
        <dbReference type="Proteomes" id="UP000198878"/>
    </source>
</evidence>
<gene>
    <name evidence="1" type="ORF">SAMN05421837_11677</name>
</gene>
<protein>
    <submittedName>
        <fullName evidence="1">Uncharacterized protein</fullName>
    </submittedName>
</protein>
<name>A0A1H5RHV1_9PSEU</name>
<dbReference type="EMBL" id="FNUJ01000016">
    <property type="protein sequence ID" value="SEF37899.1"/>
    <property type="molecule type" value="Genomic_DNA"/>
</dbReference>
<organism evidence="1 2">
    <name type="scientific">Amycolatopsis pretoriensis</name>
    <dbReference type="NCBI Taxonomy" id="218821"/>
    <lineage>
        <taxon>Bacteria</taxon>
        <taxon>Bacillati</taxon>
        <taxon>Actinomycetota</taxon>
        <taxon>Actinomycetes</taxon>
        <taxon>Pseudonocardiales</taxon>
        <taxon>Pseudonocardiaceae</taxon>
        <taxon>Amycolatopsis</taxon>
    </lineage>
</organism>
<dbReference type="AlphaFoldDB" id="A0A1H5RHV1"/>